<dbReference type="PANTHER" id="PTHR46910:SF17">
    <property type="entry name" value="SCFA-RELATED"/>
    <property type="match status" value="1"/>
</dbReference>
<name>A0A1G4BHP6_9PEZI</name>
<dbReference type="CDD" id="cd12148">
    <property type="entry name" value="fungal_TF_MHR"/>
    <property type="match status" value="1"/>
</dbReference>
<keyword evidence="1" id="KW-0539">Nucleus</keyword>
<dbReference type="GeneID" id="34556929"/>
<dbReference type="GO" id="GO:0008270">
    <property type="term" value="F:zinc ion binding"/>
    <property type="evidence" value="ECO:0007669"/>
    <property type="project" value="InterPro"/>
</dbReference>
<dbReference type="InterPro" id="IPR050987">
    <property type="entry name" value="AtrR-like"/>
</dbReference>
<accession>A0A1G4BHP6</accession>
<gene>
    <name evidence="3" type="ORF">CORC01_03770</name>
</gene>
<evidence type="ECO:0000313" key="4">
    <source>
        <dbReference type="Proteomes" id="UP000176998"/>
    </source>
</evidence>
<evidence type="ECO:0000313" key="3">
    <source>
        <dbReference type="EMBL" id="OHF00942.1"/>
    </source>
</evidence>
<organism evidence="3 4">
    <name type="scientific">Colletotrichum orchidophilum</name>
    <dbReference type="NCBI Taxonomy" id="1209926"/>
    <lineage>
        <taxon>Eukaryota</taxon>
        <taxon>Fungi</taxon>
        <taxon>Dikarya</taxon>
        <taxon>Ascomycota</taxon>
        <taxon>Pezizomycotina</taxon>
        <taxon>Sordariomycetes</taxon>
        <taxon>Hypocreomycetidae</taxon>
        <taxon>Glomerellales</taxon>
        <taxon>Glomerellaceae</taxon>
        <taxon>Colletotrichum</taxon>
    </lineage>
</organism>
<sequence>MLIFFQSEFRSRVEELHSATSQEYLPRKANLGVLGLILAVCLTSLRYGSPEQQARLIELCIDSDSLQESILTTLKLRFLDVVSLGSIEAVQTCILLGSFYLYHGEPELAWPICGSGLRIAQALKLHQRHNDEHISVPDLDNPVHRAAETRKRCWWAIYEIETFCSMLYGFPLGIVDADCSIEIPEQYPLRSKDASWESTRWKSSGRATLLSYKVAMAQLSIIVKKTLSELYGNRKHTNSSEFTARTEGPVVQRLISIVASLDQQIRSWHDRLPRELLMGVKETEQLQQHASPATWASGIHHHSSPEHQKQLFRVQALALKLAFENARILVHRPLLAYRATRNSNAAEGSAFRRAGEHDALQGSVRICRDAALQIANVGYTPHFKEAIDTYALSFVALHLFTAGVALSIMTGLDPLSRESHDSKVGLRQLMEMHSQLKSKSVVAEQGLNILTKLMKLVMTKEMERMLQLDGPPQTITSPHGREDVTNGCLDSIQATARGNETAAKVSSSNMNQTTPQQETPAVDLDEDVTASLSFSEDPLITQALSEFEQSKSKTSLSDNGLLTGVLVMMYDINGVSEGEPVEFSEYLTESCFGRQDQGWIWNYGH</sequence>
<keyword evidence="4" id="KW-1185">Reference proteome</keyword>
<dbReference type="EMBL" id="MJBS01000023">
    <property type="protein sequence ID" value="OHF00942.1"/>
    <property type="molecule type" value="Genomic_DNA"/>
</dbReference>
<dbReference type="GO" id="GO:0003677">
    <property type="term" value="F:DNA binding"/>
    <property type="evidence" value="ECO:0007669"/>
    <property type="project" value="InterPro"/>
</dbReference>
<dbReference type="AlphaFoldDB" id="A0A1G4BHP6"/>
<dbReference type="Proteomes" id="UP000176998">
    <property type="component" value="Unassembled WGS sequence"/>
</dbReference>
<proteinExistence type="predicted"/>
<dbReference type="Pfam" id="PF04082">
    <property type="entry name" value="Fungal_trans"/>
    <property type="match status" value="1"/>
</dbReference>
<dbReference type="SMART" id="SM00906">
    <property type="entry name" value="Fungal_trans"/>
    <property type="match status" value="1"/>
</dbReference>
<dbReference type="GO" id="GO:0003700">
    <property type="term" value="F:DNA-binding transcription factor activity"/>
    <property type="evidence" value="ECO:0007669"/>
    <property type="project" value="InterPro"/>
</dbReference>
<dbReference type="OrthoDB" id="3266505at2759"/>
<protein>
    <submittedName>
        <fullName evidence="3">Tall aerial hyphae-4</fullName>
    </submittedName>
</protein>
<evidence type="ECO:0000259" key="2">
    <source>
        <dbReference type="SMART" id="SM00906"/>
    </source>
</evidence>
<reference evidence="3 4" key="1">
    <citation type="submission" date="2016-09" db="EMBL/GenBank/DDBJ databases">
        <authorList>
            <person name="Capua I."/>
            <person name="De Benedictis P."/>
            <person name="Joannis T."/>
            <person name="Lombin L.H."/>
            <person name="Cattoli G."/>
        </authorList>
    </citation>
    <scope>NUCLEOTIDE SEQUENCE [LARGE SCALE GENOMIC DNA]</scope>
    <source>
        <strain evidence="3 4">IMI 309357</strain>
    </source>
</reference>
<comment type="caution">
    <text evidence="3">The sequence shown here is derived from an EMBL/GenBank/DDBJ whole genome shotgun (WGS) entry which is preliminary data.</text>
</comment>
<evidence type="ECO:0000256" key="1">
    <source>
        <dbReference type="ARBA" id="ARBA00023242"/>
    </source>
</evidence>
<dbReference type="RefSeq" id="XP_022478084.1">
    <property type="nucleotide sequence ID" value="XM_022615419.1"/>
</dbReference>
<feature type="domain" description="Xylanolytic transcriptional activator regulatory" evidence="2">
    <location>
        <begin position="109"/>
        <end position="190"/>
    </location>
</feature>
<dbReference type="PANTHER" id="PTHR46910">
    <property type="entry name" value="TRANSCRIPTION FACTOR PDR1"/>
    <property type="match status" value="1"/>
</dbReference>
<dbReference type="GO" id="GO:0006351">
    <property type="term" value="P:DNA-templated transcription"/>
    <property type="evidence" value="ECO:0007669"/>
    <property type="project" value="InterPro"/>
</dbReference>
<dbReference type="InterPro" id="IPR007219">
    <property type="entry name" value="XnlR_reg_dom"/>
</dbReference>